<reference evidence="6" key="1">
    <citation type="journal article" date="2014" name="Science">
        <title>Ancient hybridizations among the ancestral genomes of bread wheat.</title>
        <authorList>
            <consortium name="International Wheat Genome Sequencing Consortium,"/>
            <person name="Marcussen T."/>
            <person name="Sandve S.R."/>
            <person name="Heier L."/>
            <person name="Spannagl M."/>
            <person name="Pfeifer M."/>
            <person name="Jakobsen K.S."/>
            <person name="Wulff B.B."/>
            <person name="Steuernagel B."/>
            <person name="Mayer K.F."/>
            <person name="Olsen O.A."/>
        </authorList>
    </citation>
    <scope>NUCLEOTIDE SEQUENCE [LARGE SCALE GENOMIC DNA]</scope>
    <source>
        <strain evidence="6">cv. AL8/78</strain>
    </source>
</reference>
<reference evidence="5" key="3">
    <citation type="journal article" date="2017" name="Nature">
        <title>Genome sequence of the progenitor of the wheat D genome Aegilops tauschii.</title>
        <authorList>
            <person name="Luo M.C."/>
            <person name="Gu Y.Q."/>
            <person name="Puiu D."/>
            <person name="Wang H."/>
            <person name="Twardziok S.O."/>
            <person name="Deal K.R."/>
            <person name="Huo N."/>
            <person name="Zhu T."/>
            <person name="Wang L."/>
            <person name="Wang Y."/>
            <person name="McGuire P.E."/>
            <person name="Liu S."/>
            <person name="Long H."/>
            <person name="Ramasamy R.K."/>
            <person name="Rodriguez J.C."/>
            <person name="Van S.L."/>
            <person name="Yuan L."/>
            <person name="Wang Z."/>
            <person name="Xia Z."/>
            <person name="Xiao L."/>
            <person name="Anderson O.D."/>
            <person name="Ouyang S."/>
            <person name="Liang Y."/>
            <person name="Zimin A.V."/>
            <person name="Pertea G."/>
            <person name="Qi P."/>
            <person name="Bennetzen J.L."/>
            <person name="Dai X."/>
            <person name="Dawson M.W."/>
            <person name="Muller H.G."/>
            <person name="Kugler K."/>
            <person name="Rivarola-Duarte L."/>
            <person name="Spannagl M."/>
            <person name="Mayer K.F.X."/>
            <person name="Lu F.H."/>
            <person name="Bevan M.W."/>
            <person name="Leroy P."/>
            <person name="Li P."/>
            <person name="You F.M."/>
            <person name="Sun Q."/>
            <person name="Liu Z."/>
            <person name="Lyons E."/>
            <person name="Wicker T."/>
            <person name="Salzberg S.L."/>
            <person name="Devos K.M."/>
            <person name="Dvorak J."/>
        </authorList>
    </citation>
    <scope>NUCLEOTIDE SEQUENCE [LARGE SCALE GENOMIC DNA]</scope>
    <source>
        <strain evidence="5">cv. AL8/78</strain>
    </source>
</reference>
<evidence type="ECO:0000313" key="5">
    <source>
        <dbReference type="EnsemblPlants" id="AET6Gv20002300.1"/>
    </source>
</evidence>
<dbReference type="PANTHER" id="PTHR33491">
    <property type="entry name" value="OSJNBA0016N04.9 PROTEIN"/>
    <property type="match status" value="1"/>
</dbReference>
<dbReference type="Proteomes" id="UP000015105">
    <property type="component" value="Chromosome 6D"/>
</dbReference>
<keyword evidence="6" id="KW-1185">Reference proteome</keyword>
<dbReference type="STRING" id="200361.A0A453MN82"/>
<comment type="subcellular location">
    <subcellularLocation>
        <location evidence="1">Membrane</location>
        <topology evidence="1">Single-pass membrane protein</topology>
    </subcellularLocation>
</comment>
<dbReference type="AlphaFoldDB" id="A0A453MN82"/>
<reference evidence="5" key="4">
    <citation type="submission" date="2019-03" db="UniProtKB">
        <authorList>
            <consortium name="EnsemblPlants"/>
        </authorList>
    </citation>
    <scope>IDENTIFICATION</scope>
</reference>
<dbReference type="Gramene" id="AET6Gv20002300.1">
    <property type="protein sequence ID" value="AET6Gv20002300.1"/>
    <property type="gene ID" value="AET6Gv20002300"/>
</dbReference>
<evidence type="ECO:0000256" key="1">
    <source>
        <dbReference type="ARBA" id="ARBA00004167"/>
    </source>
</evidence>
<evidence type="ECO:0000313" key="6">
    <source>
        <dbReference type="Proteomes" id="UP000015105"/>
    </source>
</evidence>
<dbReference type="Pfam" id="PF13947">
    <property type="entry name" value="GUB_WAK_bind"/>
    <property type="match status" value="2"/>
</dbReference>
<evidence type="ECO:0000256" key="2">
    <source>
        <dbReference type="ARBA" id="ARBA00022729"/>
    </source>
</evidence>
<dbReference type="InterPro" id="IPR025287">
    <property type="entry name" value="WAK_GUB"/>
</dbReference>
<dbReference type="GO" id="GO:0016020">
    <property type="term" value="C:membrane"/>
    <property type="evidence" value="ECO:0007669"/>
    <property type="project" value="UniProtKB-SubCell"/>
</dbReference>
<reference evidence="6" key="2">
    <citation type="journal article" date="2017" name="Nat. Plants">
        <title>The Aegilops tauschii genome reveals multiple impacts of transposons.</title>
        <authorList>
            <person name="Zhao G."/>
            <person name="Zou C."/>
            <person name="Li K."/>
            <person name="Wang K."/>
            <person name="Li T."/>
            <person name="Gao L."/>
            <person name="Zhang X."/>
            <person name="Wang H."/>
            <person name="Yang Z."/>
            <person name="Liu X."/>
            <person name="Jiang W."/>
            <person name="Mao L."/>
            <person name="Kong X."/>
            <person name="Jiao Y."/>
            <person name="Jia J."/>
        </authorList>
    </citation>
    <scope>NUCLEOTIDE SEQUENCE [LARGE SCALE GENOMIC DNA]</scope>
    <source>
        <strain evidence="6">cv. AL8/78</strain>
    </source>
</reference>
<dbReference type="EnsemblPlants" id="AET6Gv20002300.1">
    <property type="protein sequence ID" value="AET6Gv20002300.1"/>
    <property type="gene ID" value="AET6Gv20002300"/>
</dbReference>
<proteinExistence type="predicted"/>
<feature type="domain" description="Wall-associated receptor kinase galacturonan-binding" evidence="4">
    <location>
        <begin position="53"/>
        <end position="106"/>
    </location>
</feature>
<feature type="signal peptide" evidence="3">
    <location>
        <begin position="1"/>
        <end position="32"/>
    </location>
</feature>
<sequence length="457" mass="49712">RPAYWRSATMSTILIAMSFVLMLMAASPQASAAVSGAARGILQIPSGNSLAHCITGCGDIDFSYPFGIGPGCFRQGFELTCDHSTKHPKLYLGSSTIQVIDIDSNDIDVFTPIFFNLTTSPGTNTYDMSWEAPGKGITIASYNTLYVAGCDFDVTMFEYGTGEIVGSCMSRCAGKKVLTEGPCNGRGCCLIQLPRNLPGFHAKLVSTNTTATQSDWLHPGIMAVVSPDYHYRDDDGDSTNTTTLFSSWTNASNIYGAALSLTIVDQASCESAQMNHTSYACSNGSSCQNDSSGGYWCYCPSYEEGNPYILDGCMEDYNPKPKGHCPTSCGRITIPFPFGLEEGCFANEGFHLNCTSGNLTDFISEDTQYHVTDISLEDGTLTVSNMVNENNDNNGYILKAPMENRLDFSMKYDIVIKWVVVNLTCQTATQKDTMYACRSSNSYCLNVTDGEIFTGYR</sequence>
<protein>
    <recommendedName>
        <fullName evidence="4">Wall-associated receptor kinase galacturonan-binding domain-containing protein</fullName>
    </recommendedName>
</protein>
<evidence type="ECO:0000259" key="4">
    <source>
        <dbReference type="Pfam" id="PF13947"/>
    </source>
</evidence>
<evidence type="ECO:0000256" key="3">
    <source>
        <dbReference type="SAM" id="SignalP"/>
    </source>
</evidence>
<accession>A0A453MN82</accession>
<organism evidence="5 6">
    <name type="scientific">Aegilops tauschii subsp. strangulata</name>
    <name type="common">Goatgrass</name>
    <dbReference type="NCBI Taxonomy" id="200361"/>
    <lineage>
        <taxon>Eukaryota</taxon>
        <taxon>Viridiplantae</taxon>
        <taxon>Streptophyta</taxon>
        <taxon>Embryophyta</taxon>
        <taxon>Tracheophyta</taxon>
        <taxon>Spermatophyta</taxon>
        <taxon>Magnoliopsida</taxon>
        <taxon>Liliopsida</taxon>
        <taxon>Poales</taxon>
        <taxon>Poaceae</taxon>
        <taxon>BOP clade</taxon>
        <taxon>Pooideae</taxon>
        <taxon>Triticodae</taxon>
        <taxon>Triticeae</taxon>
        <taxon>Triticinae</taxon>
        <taxon>Aegilops</taxon>
    </lineage>
</organism>
<dbReference type="GO" id="GO:0030247">
    <property type="term" value="F:polysaccharide binding"/>
    <property type="evidence" value="ECO:0007669"/>
    <property type="project" value="InterPro"/>
</dbReference>
<feature type="chain" id="PRO_5019449184" description="Wall-associated receptor kinase galacturonan-binding domain-containing protein" evidence="3">
    <location>
        <begin position="33"/>
        <end position="457"/>
    </location>
</feature>
<keyword evidence="2 3" id="KW-0732">Signal</keyword>
<name>A0A453MN82_AEGTS</name>
<feature type="domain" description="Wall-associated receptor kinase galacturonan-binding" evidence="4">
    <location>
        <begin position="325"/>
        <end position="384"/>
    </location>
</feature>
<reference evidence="5" key="5">
    <citation type="journal article" date="2021" name="G3 (Bethesda)">
        <title>Aegilops tauschii genome assembly Aet v5.0 features greater sequence contiguity and improved annotation.</title>
        <authorList>
            <person name="Wang L."/>
            <person name="Zhu T."/>
            <person name="Rodriguez J.C."/>
            <person name="Deal K.R."/>
            <person name="Dubcovsky J."/>
            <person name="McGuire P.E."/>
            <person name="Lux T."/>
            <person name="Spannagl M."/>
            <person name="Mayer K.F.X."/>
            <person name="Baldrich P."/>
            <person name="Meyers B.C."/>
            <person name="Huo N."/>
            <person name="Gu Y.Q."/>
            <person name="Zhou H."/>
            <person name="Devos K.M."/>
            <person name="Bennetzen J.L."/>
            <person name="Unver T."/>
            <person name="Budak H."/>
            <person name="Gulick P.J."/>
            <person name="Galiba G."/>
            <person name="Kalapos B."/>
            <person name="Nelson D.R."/>
            <person name="Li P."/>
            <person name="You F.M."/>
            <person name="Luo M.C."/>
            <person name="Dvorak J."/>
        </authorList>
    </citation>
    <scope>NUCLEOTIDE SEQUENCE [LARGE SCALE GENOMIC DNA]</scope>
    <source>
        <strain evidence="5">cv. AL8/78</strain>
    </source>
</reference>